<evidence type="ECO:0000313" key="1">
    <source>
        <dbReference type="Proteomes" id="UP000887579"/>
    </source>
</evidence>
<dbReference type="WBParaSite" id="ES5_v2.g18078.t1">
    <property type="protein sequence ID" value="ES5_v2.g18078.t1"/>
    <property type="gene ID" value="ES5_v2.g18078"/>
</dbReference>
<name>A0AC34FLS8_9BILA</name>
<proteinExistence type="predicted"/>
<evidence type="ECO:0000313" key="2">
    <source>
        <dbReference type="WBParaSite" id="ES5_v2.g18078.t1"/>
    </source>
</evidence>
<protein>
    <submittedName>
        <fullName evidence="2">Uncharacterized protein</fullName>
    </submittedName>
</protein>
<organism evidence="1 2">
    <name type="scientific">Panagrolaimus sp. ES5</name>
    <dbReference type="NCBI Taxonomy" id="591445"/>
    <lineage>
        <taxon>Eukaryota</taxon>
        <taxon>Metazoa</taxon>
        <taxon>Ecdysozoa</taxon>
        <taxon>Nematoda</taxon>
        <taxon>Chromadorea</taxon>
        <taxon>Rhabditida</taxon>
        <taxon>Tylenchina</taxon>
        <taxon>Panagrolaimomorpha</taxon>
        <taxon>Panagrolaimoidea</taxon>
        <taxon>Panagrolaimidae</taxon>
        <taxon>Panagrolaimus</taxon>
    </lineage>
</organism>
<dbReference type="Proteomes" id="UP000887579">
    <property type="component" value="Unplaced"/>
</dbReference>
<sequence length="206" mass="23829">MDTVADGTNLGSLSLQDPSSVSTVISKILKLYGQQPSNLFDQNKFKNYPTFLHNYRMLFNKDLNLVYCEAEVRSDSLDKGKDPDEYSLSYVKRYGAPGDIPAQYISQRLGGDGLTRNVYLAKPNRDLSEYERSQNTVYNFVKDRQDRKAKLSIGIIYEECNKDDEPEWMNEKNYFRPLELCYKFELFENDKIVGTALENKIDNKLP</sequence>
<reference evidence="2" key="1">
    <citation type="submission" date="2022-11" db="UniProtKB">
        <authorList>
            <consortium name="WormBaseParasite"/>
        </authorList>
    </citation>
    <scope>IDENTIFICATION</scope>
</reference>
<accession>A0AC34FLS8</accession>